<feature type="compositionally biased region" description="Basic and acidic residues" evidence="1">
    <location>
        <begin position="561"/>
        <end position="572"/>
    </location>
</feature>
<dbReference type="OrthoDB" id="3798150at2759"/>
<feature type="region of interest" description="Disordered" evidence="1">
    <location>
        <begin position="488"/>
        <end position="584"/>
    </location>
</feature>
<dbReference type="AlphaFoldDB" id="A0A9P4MDD6"/>
<evidence type="ECO:0000313" key="2">
    <source>
        <dbReference type="EMBL" id="KAF2101544.1"/>
    </source>
</evidence>
<reference evidence="2" key="1">
    <citation type="journal article" date="2020" name="Stud. Mycol.">
        <title>101 Dothideomycetes genomes: a test case for predicting lifestyles and emergence of pathogens.</title>
        <authorList>
            <person name="Haridas S."/>
            <person name="Albert R."/>
            <person name="Binder M."/>
            <person name="Bloem J."/>
            <person name="Labutti K."/>
            <person name="Salamov A."/>
            <person name="Andreopoulos B."/>
            <person name="Baker S."/>
            <person name="Barry K."/>
            <person name="Bills G."/>
            <person name="Bluhm B."/>
            <person name="Cannon C."/>
            <person name="Castanera R."/>
            <person name="Culley D."/>
            <person name="Daum C."/>
            <person name="Ezra D."/>
            <person name="Gonzalez J."/>
            <person name="Henrissat B."/>
            <person name="Kuo A."/>
            <person name="Liang C."/>
            <person name="Lipzen A."/>
            <person name="Lutzoni F."/>
            <person name="Magnuson J."/>
            <person name="Mondo S."/>
            <person name="Nolan M."/>
            <person name="Ohm R."/>
            <person name="Pangilinan J."/>
            <person name="Park H.-J."/>
            <person name="Ramirez L."/>
            <person name="Alfaro M."/>
            <person name="Sun H."/>
            <person name="Tritt A."/>
            <person name="Yoshinaga Y."/>
            <person name="Zwiers L.-H."/>
            <person name="Turgeon B."/>
            <person name="Goodwin S."/>
            <person name="Spatafora J."/>
            <person name="Crous P."/>
            <person name="Grigoriev I."/>
        </authorList>
    </citation>
    <scope>NUCLEOTIDE SEQUENCE</scope>
    <source>
        <strain evidence="2">CBS 133067</strain>
    </source>
</reference>
<accession>A0A9P4MDD6</accession>
<comment type="caution">
    <text evidence="2">The sequence shown here is derived from an EMBL/GenBank/DDBJ whole genome shotgun (WGS) entry which is preliminary data.</text>
</comment>
<feature type="region of interest" description="Disordered" evidence="1">
    <location>
        <begin position="279"/>
        <end position="298"/>
    </location>
</feature>
<dbReference type="EMBL" id="ML978123">
    <property type="protein sequence ID" value="KAF2101544.1"/>
    <property type="molecule type" value="Genomic_DNA"/>
</dbReference>
<feature type="compositionally biased region" description="Basic residues" evidence="1">
    <location>
        <begin position="504"/>
        <end position="516"/>
    </location>
</feature>
<evidence type="ECO:0000256" key="1">
    <source>
        <dbReference type="SAM" id="MobiDB-lite"/>
    </source>
</evidence>
<protein>
    <submittedName>
        <fullName evidence="2">Uncharacterized protein</fullName>
    </submittedName>
</protein>
<dbReference type="Proteomes" id="UP000799772">
    <property type="component" value="Unassembled WGS sequence"/>
</dbReference>
<keyword evidence="3" id="KW-1185">Reference proteome</keyword>
<sequence>MASPGPFDAINTAFRLIEFCMQMKDVSLENRVFVTLIQRVQDDVEEAFRLMRKPEVQEHFNVDPGKQERVESTILSARSAINSIGRFVETVRVDEERNGSIGMLHRFEWVLRHQAKLGSRELELSTCHKSLLSSIGMMQSLELHPLKNKTVVTITSSNSLLISPRARLRQRKSIATMENLIDLSDADEPRSVGGEPETGNLSWSITVSPAASTSQVSQGVTPNTITLTLPEFEELRIPNCLAVGDQVSTGVSKQEPIPAPGELPAKQTELRDNTASIVSLNPNSDCGSSLEPGSPYRESEFDQFAPRQATSVTIQRPNITSQLPACLRAGFASSETLTPEMDTILSPSLTSVSSIEGLSSPEMPFASLSEISEASNNAESPMVGDPYFRSPSECSSISELPFETSRSPVTAQNADVLWPCFRMTSMSDISLPETIQSSEDASVSGIGGPSFRSTSEPNILSELPVSHSTSFHNLMRSAMPHLALDRFDSFRHTPSNPSHPSAAPRRHTAPVPRRRPVPSSYQGRSSVSSITLPEESKRTSIFGDSLKVAVVEEPETSSTEPTRRKASKEEIQRRRRRQDLALGT</sequence>
<feature type="compositionally biased region" description="Polar residues" evidence="1">
    <location>
        <begin position="519"/>
        <end position="531"/>
    </location>
</feature>
<gene>
    <name evidence="2" type="ORF">NA57DRAFT_72984</name>
</gene>
<feature type="region of interest" description="Disordered" evidence="1">
    <location>
        <begin position="435"/>
        <end position="457"/>
    </location>
</feature>
<organism evidence="2 3">
    <name type="scientific">Rhizodiscina lignyota</name>
    <dbReference type="NCBI Taxonomy" id="1504668"/>
    <lineage>
        <taxon>Eukaryota</taxon>
        <taxon>Fungi</taxon>
        <taxon>Dikarya</taxon>
        <taxon>Ascomycota</taxon>
        <taxon>Pezizomycotina</taxon>
        <taxon>Dothideomycetes</taxon>
        <taxon>Pleosporomycetidae</taxon>
        <taxon>Aulographales</taxon>
        <taxon>Rhizodiscinaceae</taxon>
        <taxon>Rhizodiscina</taxon>
    </lineage>
</organism>
<name>A0A9P4MDD6_9PEZI</name>
<evidence type="ECO:0000313" key="3">
    <source>
        <dbReference type="Proteomes" id="UP000799772"/>
    </source>
</evidence>
<proteinExistence type="predicted"/>